<dbReference type="EMBL" id="JABXWT010000012">
    <property type="protein sequence ID" value="NVO57458.1"/>
    <property type="molecule type" value="Genomic_DNA"/>
</dbReference>
<evidence type="ECO:0000259" key="1">
    <source>
        <dbReference type="Pfam" id="PF03724"/>
    </source>
</evidence>
<gene>
    <name evidence="2" type="ORF">HW561_16805</name>
</gene>
<accession>A0ABX2PTF9</accession>
<dbReference type="PANTHER" id="PTHR35535:SF1">
    <property type="entry name" value="HEAT SHOCK PROTEIN HSLJ"/>
    <property type="match status" value="1"/>
</dbReference>
<dbReference type="Pfam" id="PF03724">
    <property type="entry name" value="META"/>
    <property type="match status" value="1"/>
</dbReference>
<dbReference type="InterPro" id="IPR053147">
    <property type="entry name" value="Hsp_HslJ-like"/>
</dbReference>
<comment type="caution">
    <text evidence="2">The sequence shown here is derived from an EMBL/GenBank/DDBJ whole genome shotgun (WGS) entry which is preliminary data.</text>
</comment>
<feature type="domain" description="DUF306" evidence="1">
    <location>
        <begin position="28"/>
        <end position="124"/>
    </location>
</feature>
<dbReference type="RefSeq" id="WP_176866528.1">
    <property type="nucleotide sequence ID" value="NZ_JABXWT010000012.1"/>
</dbReference>
<dbReference type="InterPro" id="IPR038670">
    <property type="entry name" value="HslJ-like_sf"/>
</dbReference>
<dbReference type="Proteomes" id="UP000630805">
    <property type="component" value="Unassembled WGS sequence"/>
</dbReference>
<dbReference type="Gene3D" id="2.40.128.270">
    <property type="match status" value="1"/>
</dbReference>
<evidence type="ECO:0000313" key="3">
    <source>
        <dbReference type="Proteomes" id="UP000630805"/>
    </source>
</evidence>
<name>A0ABX2PTF9_9RHOB</name>
<dbReference type="PANTHER" id="PTHR35535">
    <property type="entry name" value="HEAT SHOCK PROTEIN HSLJ"/>
    <property type="match status" value="1"/>
</dbReference>
<keyword evidence="3" id="KW-1185">Reference proteome</keyword>
<organism evidence="2 3">
    <name type="scientific">Ruegeria haliotis</name>
    <dbReference type="NCBI Taxonomy" id="2747601"/>
    <lineage>
        <taxon>Bacteria</taxon>
        <taxon>Pseudomonadati</taxon>
        <taxon>Pseudomonadota</taxon>
        <taxon>Alphaproteobacteria</taxon>
        <taxon>Rhodobacterales</taxon>
        <taxon>Roseobacteraceae</taxon>
        <taxon>Ruegeria</taxon>
    </lineage>
</organism>
<dbReference type="InterPro" id="IPR005184">
    <property type="entry name" value="DUF306_Meta_HslJ"/>
</dbReference>
<reference evidence="2 3" key="1">
    <citation type="submission" date="2020-06" db="EMBL/GenBank/DDBJ databases">
        <authorList>
            <person name="Cao W.R."/>
        </authorList>
    </citation>
    <scope>NUCLEOTIDE SEQUENCE [LARGE SCALE GENOMIC DNA]</scope>
    <source>
        <strain evidence="2 3">B1Z28</strain>
    </source>
</reference>
<evidence type="ECO:0000313" key="2">
    <source>
        <dbReference type="EMBL" id="NVO57458.1"/>
    </source>
</evidence>
<proteinExistence type="predicted"/>
<protein>
    <submittedName>
        <fullName evidence="2">META domain-containing protein</fullName>
    </submittedName>
</protein>
<sequence>MTRLILTLPLLAVFQCDRDESVAAYGAADQTWILQEINGQPYPASALLQFPEAGRIEGNAPCNSYQGTLAAPYPWFEIKDLTATRAACAGLEAEGFYFAALMAMTQSEVAGDVLILRNEDGYEMVFKAAE</sequence>